<feature type="domain" description="Protein kinase" evidence="11">
    <location>
        <begin position="4"/>
        <end position="261"/>
    </location>
</feature>
<evidence type="ECO:0000256" key="7">
    <source>
        <dbReference type="ARBA" id="ARBA00047292"/>
    </source>
</evidence>
<dbReference type="CDD" id="cd05580">
    <property type="entry name" value="STKc_PKA_like"/>
    <property type="match status" value="1"/>
</dbReference>
<dbReference type="EC" id="2.7.11.11" evidence="1"/>
<gene>
    <name evidence="13" type="ORF">DM01DRAFT_1323486</name>
</gene>
<dbReference type="SMART" id="SM00220">
    <property type="entry name" value="S_TKc"/>
    <property type="match status" value="1"/>
</dbReference>
<dbReference type="Proteomes" id="UP000242146">
    <property type="component" value="Unassembled WGS sequence"/>
</dbReference>
<evidence type="ECO:0000313" key="14">
    <source>
        <dbReference type="Proteomes" id="UP000242146"/>
    </source>
</evidence>
<dbReference type="Pfam" id="PF00069">
    <property type="entry name" value="Pkinase"/>
    <property type="match status" value="1"/>
</dbReference>
<dbReference type="PROSITE" id="PS50011">
    <property type="entry name" value="PROTEIN_KINASE_DOM"/>
    <property type="match status" value="1"/>
</dbReference>
<dbReference type="EMBL" id="MCGT01000018">
    <property type="protein sequence ID" value="ORX52343.1"/>
    <property type="molecule type" value="Genomic_DNA"/>
</dbReference>
<keyword evidence="14" id="KW-1185">Reference proteome</keyword>
<dbReference type="InterPro" id="IPR011009">
    <property type="entry name" value="Kinase-like_dom_sf"/>
</dbReference>
<dbReference type="PROSITE" id="PS00107">
    <property type="entry name" value="PROTEIN_KINASE_ATP"/>
    <property type="match status" value="1"/>
</dbReference>
<organism evidence="13 14">
    <name type="scientific">Hesseltinella vesiculosa</name>
    <dbReference type="NCBI Taxonomy" id="101127"/>
    <lineage>
        <taxon>Eukaryota</taxon>
        <taxon>Fungi</taxon>
        <taxon>Fungi incertae sedis</taxon>
        <taxon>Mucoromycota</taxon>
        <taxon>Mucoromycotina</taxon>
        <taxon>Mucoromycetes</taxon>
        <taxon>Mucorales</taxon>
        <taxon>Cunninghamellaceae</taxon>
        <taxon>Hesseltinella</taxon>
    </lineage>
</organism>
<name>A0A1X2GF19_9FUNG</name>
<evidence type="ECO:0000256" key="10">
    <source>
        <dbReference type="RuleBase" id="RU000304"/>
    </source>
</evidence>
<evidence type="ECO:0000256" key="1">
    <source>
        <dbReference type="ARBA" id="ARBA00012444"/>
    </source>
</evidence>
<keyword evidence="4 9" id="KW-0547">Nucleotide-binding</keyword>
<comment type="similarity">
    <text evidence="10">Belongs to the protein kinase superfamily.</text>
</comment>
<dbReference type="SUPFAM" id="SSF56112">
    <property type="entry name" value="Protein kinase-like (PK-like)"/>
    <property type="match status" value="1"/>
</dbReference>
<dbReference type="InterPro" id="IPR017441">
    <property type="entry name" value="Protein_kinase_ATP_BS"/>
</dbReference>
<dbReference type="GO" id="GO:0004691">
    <property type="term" value="F:cAMP-dependent protein kinase activity"/>
    <property type="evidence" value="ECO:0007669"/>
    <property type="project" value="UniProtKB-EC"/>
</dbReference>
<evidence type="ECO:0000256" key="9">
    <source>
        <dbReference type="PROSITE-ProRule" id="PRU10141"/>
    </source>
</evidence>
<evidence type="ECO:0000256" key="3">
    <source>
        <dbReference type="ARBA" id="ARBA00022679"/>
    </source>
</evidence>
<dbReference type="GO" id="GO:0005634">
    <property type="term" value="C:nucleus"/>
    <property type="evidence" value="ECO:0007669"/>
    <property type="project" value="TreeGrafter"/>
</dbReference>
<evidence type="ECO:0000256" key="8">
    <source>
        <dbReference type="ARBA" id="ARBA00047454"/>
    </source>
</evidence>
<comment type="catalytic activity">
    <reaction evidence="7">
        <text>L-threonyl-[protein] + ATP = O-phospho-L-threonyl-[protein] + ADP + H(+)</text>
        <dbReference type="Rhea" id="RHEA:46608"/>
        <dbReference type="Rhea" id="RHEA-COMP:11060"/>
        <dbReference type="Rhea" id="RHEA-COMP:11605"/>
        <dbReference type="ChEBI" id="CHEBI:15378"/>
        <dbReference type="ChEBI" id="CHEBI:30013"/>
        <dbReference type="ChEBI" id="CHEBI:30616"/>
        <dbReference type="ChEBI" id="CHEBI:61977"/>
        <dbReference type="ChEBI" id="CHEBI:456216"/>
        <dbReference type="EC" id="2.7.11.11"/>
    </reaction>
</comment>
<comment type="caution">
    <text evidence="13">The sequence shown here is derived from an EMBL/GenBank/DDBJ whole genome shotgun (WGS) entry which is preliminary data.</text>
</comment>
<evidence type="ECO:0000259" key="11">
    <source>
        <dbReference type="PROSITE" id="PS50011"/>
    </source>
</evidence>
<protein>
    <recommendedName>
        <fullName evidence="1">cAMP-dependent protein kinase</fullName>
        <ecNumber evidence="1">2.7.11.11</ecNumber>
    </recommendedName>
</protein>
<feature type="domain" description="AGC-kinase C-terminal" evidence="12">
    <location>
        <begin position="262"/>
        <end position="316"/>
    </location>
</feature>
<evidence type="ECO:0000256" key="2">
    <source>
        <dbReference type="ARBA" id="ARBA00022527"/>
    </source>
</evidence>
<dbReference type="InterPro" id="IPR000961">
    <property type="entry name" value="AGC-kinase_C"/>
</dbReference>
<dbReference type="GO" id="GO:0005524">
    <property type="term" value="F:ATP binding"/>
    <property type="evidence" value="ECO:0007669"/>
    <property type="project" value="UniProtKB-UniRule"/>
</dbReference>
<dbReference type="Gene3D" id="1.10.510.10">
    <property type="entry name" value="Transferase(Phosphotransferase) domain 1"/>
    <property type="match status" value="1"/>
</dbReference>
<sequence length="316" mass="36402">MNQFDIVRTVGTGSFGRVLLVKDHEEPRKDDYYALKVMKKMVVIRNKQVEHINNERKVLAATNHPFLVKLFGTFQDNTNLYMVLSWVPGGELFSILRRQQCFCEDTSRFYAGQILMALSYLHDRHILYRDLKPENILVDANGYLKLTDFGFAKYVEDVTWTLCGTPDYLAPEIIQSKGYGKSVDYWALGVLIYEMTAGIPPFMAANQFQLYEKIVLCQLDYPEKFSDALKDLLSHLLTNDLSQRYGNLKNGAADVFQHPWFDSLDFDKLLAFELPAPYVPPLENWGDPCNFDSYDEENLSVGHPVPDRYANLFPAY</sequence>
<dbReference type="PROSITE" id="PS00108">
    <property type="entry name" value="PROTEIN_KINASE_ST"/>
    <property type="match status" value="1"/>
</dbReference>
<dbReference type="PANTHER" id="PTHR24353">
    <property type="entry name" value="CYCLIC NUCLEOTIDE-DEPENDENT PROTEIN KINASE"/>
    <property type="match status" value="1"/>
</dbReference>
<dbReference type="FunFam" id="1.10.510.10:FF:000005">
    <property type="entry name" value="cAMP-dependent protein kinase catalytic subunit alpha"/>
    <property type="match status" value="1"/>
</dbReference>
<dbReference type="OrthoDB" id="63267at2759"/>
<keyword evidence="6 9" id="KW-0067">ATP-binding</keyword>
<dbReference type="InterPro" id="IPR000719">
    <property type="entry name" value="Prot_kinase_dom"/>
</dbReference>
<evidence type="ECO:0000313" key="13">
    <source>
        <dbReference type="EMBL" id="ORX52343.1"/>
    </source>
</evidence>
<accession>A0A1X2GF19</accession>
<dbReference type="PROSITE" id="PS51285">
    <property type="entry name" value="AGC_KINASE_CTER"/>
    <property type="match status" value="1"/>
</dbReference>
<keyword evidence="3" id="KW-0808">Transferase</keyword>
<proteinExistence type="inferred from homology"/>
<dbReference type="GO" id="GO:0005952">
    <property type="term" value="C:cAMP-dependent protein kinase complex"/>
    <property type="evidence" value="ECO:0007669"/>
    <property type="project" value="TreeGrafter"/>
</dbReference>
<keyword evidence="2 10" id="KW-0723">Serine/threonine-protein kinase</keyword>
<reference evidence="13 14" key="1">
    <citation type="submission" date="2016-07" db="EMBL/GenBank/DDBJ databases">
        <title>Pervasive Adenine N6-methylation of Active Genes in Fungi.</title>
        <authorList>
            <consortium name="DOE Joint Genome Institute"/>
            <person name="Mondo S.J."/>
            <person name="Dannebaum R.O."/>
            <person name="Kuo R.C."/>
            <person name="Labutti K."/>
            <person name="Haridas S."/>
            <person name="Kuo A."/>
            <person name="Salamov A."/>
            <person name="Ahrendt S.R."/>
            <person name="Lipzen A."/>
            <person name="Sullivan W."/>
            <person name="Andreopoulos W.B."/>
            <person name="Clum A."/>
            <person name="Lindquist E."/>
            <person name="Daum C."/>
            <person name="Ramamoorthy G.K."/>
            <person name="Gryganskyi A."/>
            <person name="Culley D."/>
            <person name="Magnuson J.K."/>
            <person name="James T.Y."/>
            <person name="O'Malley M.A."/>
            <person name="Stajich J.E."/>
            <person name="Spatafora J.W."/>
            <person name="Visel A."/>
            <person name="Grigoriev I.V."/>
        </authorList>
    </citation>
    <scope>NUCLEOTIDE SEQUENCE [LARGE SCALE GENOMIC DNA]</scope>
    <source>
        <strain evidence="13 14">NRRL 3301</strain>
    </source>
</reference>
<dbReference type="GO" id="GO:0005829">
    <property type="term" value="C:cytosol"/>
    <property type="evidence" value="ECO:0007669"/>
    <property type="project" value="TreeGrafter"/>
</dbReference>
<feature type="binding site" evidence="9">
    <location>
        <position position="36"/>
    </location>
    <ligand>
        <name>ATP</name>
        <dbReference type="ChEBI" id="CHEBI:30616"/>
    </ligand>
</feature>
<comment type="catalytic activity">
    <reaction evidence="8">
        <text>L-seryl-[protein] + ATP = O-phospho-L-seryl-[protein] + ADP + H(+)</text>
        <dbReference type="Rhea" id="RHEA:17989"/>
        <dbReference type="Rhea" id="RHEA-COMP:9863"/>
        <dbReference type="Rhea" id="RHEA-COMP:11604"/>
        <dbReference type="ChEBI" id="CHEBI:15378"/>
        <dbReference type="ChEBI" id="CHEBI:29999"/>
        <dbReference type="ChEBI" id="CHEBI:30616"/>
        <dbReference type="ChEBI" id="CHEBI:83421"/>
        <dbReference type="ChEBI" id="CHEBI:456216"/>
        <dbReference type="EC" id="2.7.11.11"/>
    </reaction>
</comment>
<dbReference type="PANTHER" id="PTHR24353:SF153">
    <property type="entry name" value="CAMP-DEPENDENT PROTEIN KINASE CATALYTIC SUBUNIT 1"/>
    <property type="match status" value="1"/>
</dbReference>
<evidence type="ECO:0000259" key="12">
    <source>
        <dbReference type="PROSITE" id="PS51285"/>
    </source>
</evidence>
<evidence type="ECO:0000256" key="5">
    <source>
        <dbReference type="ARBA" id="ARBA00022777"/>
    </source>
</evidence>
<dbReference type="Gene3D" id="3.30.200.20">
    <property type="entry name" value="Phosphorylase Kinase, domain 1"/>
    <property type="match status" value="1"/>
</dbReference>
<dbReference type="STRING" id="101127.A0A1X2GF19"/>
<dbReference type="InterPro" id="IPR008271">
    <property type="entry name" value="Ser/Thr_kinase_AS"/>
</dbReference>
<evidence type="ECO:0000256" key="6">
    <source>
        <dbReference type="ARBA" id="ARBA00022840"/>
    </source>
</evidence>
<evidence type="ECO:0000256" key="4">
    <source>
        <dbReference type="ARBA" id="ARBA00022741"/>
    </source>
</evidence>
<keyword evidence="5 13" id="KW-0418">Kinase</keyword>
<dbReference type="AlphaFoldDB" id="A0A1X2GF19"/>